<accession>A0AAJ2C284</accession>
<dbReference type="RefSeq" id="WP_209818706.1">
    <property type="nucleotide sequence ID" value="NZ_JAVDTL010000006.1"/>
</dbReference>
<keyword evidence="1" id="KW-0238">DNA-binding</keyword>
<organism evidence="1 4">
    <name type="scientific">Acidovorax delafieldii</name>
    <name type="common">Pseudomonas delafieldii</name>
    <dbReference type="NCBI Taxonomy" id="47920"/>
    <lineage>
        <taxon>Bacteria</taxon>
        <taxon>Pseudomonadati</taxon>
        <taxon>Pseudomonadota</taxon>
        <taxon>Betaproteobacteria</taxon>
        <taxon>Burkholderiales</taxon>
        <taxon>Comamonadaceae</taxon>
        <taxon>Acidovorax</taxon>
    </lineage>
</organism>
<evidence type="ECO:0000313" key="1">
    <source>
        <dbReference type="EMBL" id="MDR6768672.1"/>
    </source>
</evidence>
<dbReference type="Proteomes" id="UP001249076">
    <property type="component" value="Unassembled WGS sequence"/>
</dbReference>
<dbReference type="EMBL" id="JAVDTL010000006">
    <property type="protein sequence ID" value="MDR6768672.1"/>
    <property type="molecule type" value="Genomic_DNA"/>
</dbReference>
<gene>
    <name evidence="1" type="ORF">J2W88_003976</name>
    <name evidence="2" type="ORF">J2W93_002226</name>
</gene>
<sequence length="63" mass="7497">MNDLMTLADISEAMNLKYAYTRDRLVKRPDFPRPVVSLSQKCRRWDRGDFNTWLGKHAKKQAR</sequence>
<keyword evidence="3" id="KW-1185">Reference proteome</keyword>
<protein>
    <submittedName>
        <fullName evidence="1">DNA-binding transcriptional regulator AlpA</fullName>
    </submittedName>
</protein>
<reference evidence="1 3" key="1">
    <citation type="submission" date="2023-07" db="EMBL/GenBank/DDBJ databases">
        <title>Sorghum-associated microbial communities from plants grown in Nebraska, USA.</title>
        <authorList>
            <person name="Schachtman D."/>
        </authorList>
    </citation>
    <scope>NUCLEOTIDE SEQUENCE</scope>
    <source>
        <strain evidence="2 3">BE105</strain>
        <strain evidence="1">BE69</strain>
    </source>
</reference>
<evidence type="ECO:0000313" key="3">
    <source>
        <dbReference type="Proteomes" id="UP001249076"/>
    </source>
</evidence>
<dbReference type="AlphaFoldDB" id="A0AAJ2C284"/>
<evidence type="ECO:0000313" key="4">
    <source>
        <dbReference type="Proteomes" id="UP001253458"/>
    </source>
</evidence>
<dbReference type="GO" id="GO:0003677">
    <property type="term" value="F:DNA binding"/>
    <property type="evidence" value="ECO:0007669"/>
    <property type="project" value="UniProtKB-KW"/>
</dbReference>
<comment type="caution">
    <text evidence="1">The sequence shown here is derived from an EMBL/GenBank/DDBJ whole genome shotgun (WGS) entry which is preliminary data.</text>
</comment>
<name>A0AAJ2C284_ACIDE</name>
<dbReference type="Proteomes" id="UP001253458">
    <property type="component" value="Unassembled WGS sequence"/>
</dbReference>
<dbReference type="EMBL" id="JAVDTS010000003">
    <property type="protein sequence ID" value="MDR6837388.1"/>
    <property type="molecule type" value="Genomic_DNA"/>
</dbReference>
<evidence type="ECO:0000313" key="2">
    <source>
        <dbReference type="EMBL" id="MDR6837388.1"/>
    </source>
</evidence>
<proteinExistence type="predicted"/>